<dbReference type="RefSeq" id="WP_348946314.1">
    <property type="nucleotide sequence ID" value="NZ_CP157355.1"/>
</dbReference>
<gene>
    <name evidence="1" type="ORF">ABHF33_07195</name>
</gene>
<organism evidence="1">
    <name type="scientific">Chitinibacter mangrovi</name>
    <dbReference type="NCBI Taxonomy" id="3153927"/>
    <lineage>
        <taxon>Bacteria</taxon>
        <taxon>Pseudomonadati</taxon>
        <taxon>Pseudomonadota</taxon>
        <taxon>Betaproteobacteria</taxon>
        <taxon>Neisseriales</taxon>
        <taxon>Chitinibacteraceae</taxon>
        <taxon>Chitinibacter</taxon>
    </lineage>
</organism>
<accession>A0AAU7FBB8</accession>
<protein>
    <submittedName>
        <fullName evidence="1">Copper-binding protein</fullName>
    </submittedName>
</protein>
<dbReference type="InterPro" id="IPR021647">
    <property type="entry name" value="CusF_Ec"/>
</dbReference>
<dbReference type="AlphaFoldDB" id="A0AAU7FBB8"/>
<dbReference type="Gene3D" id="2.40.50.320">
    <property type="entry name" value="Copper binding periplasmic protein CusF"/>
    <property type="match status" value="1"/>
</dbReference>
<reference evidence="1" key="1">
    <citation type="submission" date="2024-05" db="EMBL/GenBank/DDBJ databases">
        <authorList>
            <person name="Yang L."/>
            <person name="Pan L."/>
        </authorList>
    </citation>
    <scope>NUCLEOTIDE SEQUENCE</scope>
    <source>
        <strain evidence="1">FCG-7</strain>
    </source>
</reference>
<dbReference type="KEGG" id="cmav:ABHF33_07195"/>
<dbReference type="EMBL" id="CP157355">
    <property type="protein sequence ID" value="XBM02045.1"/>
    <property type="molecule type" value="Genomic_DNA"/>
</dbReference>
<dbReference type="Pfam" id="PF11604">
    <property type="entry name" value="CusF_Ec"/>
    <property type="match status" value="1"/>
</dbReference>
<evidence type="ECO:0000313" key="1">
    <source>
        <dbReference type="EMBL" id="XBM02045.1"/>
    </source>
</evidence>
<sequence>MKRMQRSKPLMGSKVTLAHGHFKVVGMAAMTMAYPVARIEILKGLKVGDKVRAGVRQSDDGLVIEQLTKQGVQP</sequence>
<name>A0AAU7FBB8_9NEIS</name>
<dbReference type="InterPro" id="IPR042230">
    <property type="entry name" value="CusF_sf"/>
</dbReference>
<proteinExistence type="predicted"/>